<keyword evidence="3" id="KW-0547">Nucleotide-binding</keyword>
<sequence>MFLSEMHEEYLPEEYFPVVMQIPRFPRYKNKRSVDPHVKSYLDEMNIPESPEWGLPVPNEEAAYKSLNKYAKNIKPMSEDQVHDMNRAWEWTEKHFGVYMSNSSVRTAEEVIPQLDMNTSSGAPFNVRFPTKKELFSEVPEMTSWLNEDWERLATDPEYTFLFTSSLKEEVRPAEKIVANKIRTFLAGAVDGTVHGNRLFADMNEKMNASYLKSASGVGMSPYGGNWDRLYRKLNVFDNGYALDESEYDSSLRSYMMWACARLRWKMLRAEDQTLANLQRIKVYYRNLINSLVVTAEGVLVFKLTGNPSGSVNTINDNTLILYALLAYAWIRTCGPNPNYSEYENNTAKILVGDDNTWTVSDWAHEFFNGKSVIAEWNLIGVTTTTDSLEPRPACELDFLSAHTIFYQGQAVPVYDRTKFMTSLLYAPTSHHTPAVTLTRTAALLTVGWTDSQFRKFARELIEWLLYKYDTICAEDPDWIQAKCGILSDARLSKLFLGRTVMYTQSVNYSEVQERSKPLNKTAMAQVLVVKKSQPKRGGGAKATRKQRAKGPRVQQVVLPKTAVFGNRPRRRNGNRQGRRNGGGRDYTGQGGSRGKRGGLSRTHILEEDEYIGEVTVANQPNFNVEVYPVNIGQAKTFPWGSIIAKNYEKYQFDYLEFYYKKEVSQFATNGQVGKVIMSFDSDASDGAPTTKQAMEDQEPHCDCMPSENMRLRIPPKMMKGNMVDAHYIRPAGVPGSADIKTYDVGNFQIATQGILNNVAIGELHVRYKCRLSIPILGSTALSAPTNNSVASFVSSASEAITSGVNYTTQLANTQTNGVGAVNTNGSIVLPVGNYLVDANFQEIVTTNMTAMNVYLRKNGIIIQTNTFVIGAAAACTANTLAADPIFYQSNGTDTIHWNWGSHWLSQNCRNLIRLHVTVDPPGLNRGCVQRKLCQFCIVF</sequence>
<evidence type="ECO:0000256" key="3">
    <source>
        <dbReference type="ARBA" id="ARBA00022840"/>
    </source>
</evidence>
<dbReference type="GO" id="GO:0039694">
    <property type="term" value="P:viral RNA genome replication"/>
    <property type="evidence" value="ECO:0007669"/>
    <property type="project" value="InterPro"/>
</dbReference>
<feature type="domain" description="RdRp catalytic" evidence="6">
    <location>
        <begin position="238"/>
        <end position="368"/>
    </location>
</feature>
<dbReference type="Pfam" id="PF00729">
    <property type="entry name" value="Viral_coat"/>
    <property type="match status" value="1"/>
</dbReference>
<feature type="compositionally biased region" description="Basic residues" evidence="5">
    <location>
        <begin position="568"/>
        <end position="579"/>
    </location>
</feature>
<evidence type="ECO:0000256" key="1">
    <source>
        <dbReference type="ARBA" id="ARBA00007446"/>
    </source>
</evidence>
<keyword evidence="2" id="KW-0167">Capsid protein</keyword>
<dbReference type="Gene3D" id="3.30.70.270">
    <property type="match status" value="1"/>
</dbReference>
<name>V5NFD2_9VIRU</name>
<evidence type="ECO:0000313" key="7">
    <source>
        <dbReference type="EMBL" id="AHA86933.1"/>
    </source>
</evidence>
<feature type="region of interest" description="Disordered" evidence="5">
    <location>
        <begin position="530"/>
        <end position="602"/>
    </location>
</feature>
<dbReference type="InterPro" id="IPR007094">
    <property type="entry name" value="RNA-dir_pol_PSvirus"/>
</dbReference>
<evidence type="ECO:0000256" key="5">
    <source>
        <dbReference type="SAM" id="MobiDB-lite"/>
    </source>
</evidence>
<organism evidence="7">
    <name type="scientific">Bufivirus UC1</name>
    <dbReference type="NCBI Taxonomy" id="1424632"/>
    <lineage>
        <taxon>Viruses</taxon>
    </lineage>
</organism>
<evidence type="ECO:0000256" key="4">
    <source>
        <dbReference type="ARBA" id="ARBA00022953"/>
    </source>
</evidence>
<evidence type="ECO:0000256" key="2">
    <source>
        <dbReference type="ARBA" id="ARBA00022561"/>
    </source>
</evidence>
<feature type="compositionally biased region" description="Gly residues" evidence="5">
    <location>
        <begin position="580"/>
        <end position="593"/>
    </location>
</feature>
<reference evidence="7" key="1">
    <citation type="submission" date="2013-08" db="EMBL/GenBank/DDBJ databases">
        <title>Virus sequences identified in SF wastewater.</title>
        <authorList>
            <person name="Greninger A.L."/>
            <person name="Kellogg M."/>
            <person name="DeRisi J.L."/>
        </authorList>
    </citation>
    <scope>NUCLEOTIDE SEQUENCE</scope>
    <source>
        <strain evidence="7">UC1</strain>
    </source>
</reference>
<dbReference type="InterPro" id="IPR000937">
    <property type="entry name" value="Capsid_prot_S-dom_vir"/>
</dbReference>
<dbReference type="Gene3D" id="2.60.120.20">
    <property type="match status" value="1"/>
</dbReference>
<dbReference type="GO" id="GO:0003723">
    <property type="term" value="F:RNA binding"/>
    <property type="evidence" value="ECO:0007669"/>
    <property type="project" value="InterPro"/>
</dbReference>
<keyword evidence="3" id="KW-0067">ATP-binding</keyword>
<proteinExistence type="inferred from homology"/>
<dbReference type="InterPro" id="IPR043502">
    <property type="entry name" value="DNA/RNA_pol_sf"/>
</dbReference>
<dbReference type="PROSITE" id="PS50507">
    <property type="entry name" value="RDRP_SSRNA_POS"/>
    <property type="match status" value="1"/>
</dbReference>
<dbReference type="SUPFAM" id="SSF56672">
    <property type="entry name" value="DNA/RNA polymerases"/>
    <property type="match status" value="1"/>
</dbReference>
<dbReference type="InterPro" id="IPR043128">
    <property type="entry name" value="Rev_trsase/Diguanyl_cyclase"/>
</dbReference>
<protein>
    <submittedName>
        <fullName evidence="7">Gp2</fullName>
    </submittedName>
</protein>
<dbReference type="GO" id="GO:0003968">
    <property type="term" value="F:RNA-directed RNA polymerase activity"/>
    <property type="evidence" value="ECO:0007669"/>
    <property type="project" value="InterPro"/>
</dbReference>
<dbReference type="InterPro" id="IPR001205">
    <property type="entry name" value="RNA-dir_pol_C"/>
</dbReference>
<accession>V5NFD2</accession>
<dbReference type="GO" id="GO:0005524">
    <property type="term" value="F:ATP binding"/>
    <property type="evidence" value="ECO:0007669"/>
    <property type="project" value="UniProtKB-KW"/>
</dbReference>
<dbReference type="GO" id="GO:0006351">
    <property type="term" value="P:DNA-templated transcription"/>
    <property type="evidence" value="ECO:0007669"/>
    <property type="project" value="InterPro"/>
</dbReference>
<dbReference type="GO" id="GO:0005198">
    <property type="term" value="F:structural molecule activity"/>
    <property type="evidence" value="ECO:0007669"/>
    <property type="project" value="InterPro"/>
</dbReference>
<dbReference type="GO" id="GO:0019028">
    <property type="term" value="C:viral capsid"/>
    <property type="evidence" value="ECO:0007669"/>
    <property type="project" value="UniProtKB-KW"/>
</dbReference>
<keyword evidence="2" id="KW-0946">Virion</keyword>
<comment type="similarity">
    <text evidence="1">Belongs to the icosahedral plant coat protein family.</text>
</comment>
<evidence type="ECO:0000259" key="6">
    <source>
        <dbReference type="PROSITE" id="PS50507"/>
    </source>
</evidence>
<dbReference type="SUPFAM" id="SSF88633">
    <property type="entry name" value="Positive stranded ssRNA viruses"/>
    <property type="match status" value="1"/>
</dbReference>
<dbReference type="EMBL" id="KF510032">
    <property type="protein sequence ID" value="AHA86933.1"/>
    <property type="molecule type" value="Genomic_RNA"/>
</dbReference>
<keyword evidence="4" id="KW-0693">Viral RNA replication</keyword>
<dbReference type="InterPro" id="IPR029053">
    <property type="entry name" value="Viral_coat"/>
</dbReference>
<dbReference type="Pfam" id="PF00680">
    <property type="entry name" value="RdRP_1"/>
    <property type="match status" value="1"/>
</dbReference>